<keyword evidence="11" id="KW-1185">Reference proteome</keyword>
<comment type="subcellular location">
    <subcellularLocation>
        <location evidence="1">Cell membrane</location>
        <topology evidence="1">Multi-pass membrane protein</topology>
    </subcellularLocation>
</comment>
<evidence type="ECO:0000256" key="7">
    <source>
        <dbReference type="ARBA" id="ARBA00023136"/>
    </source>
</evidence>
<comment type="similarity">
    <text evidence="8">Belongs to the binding-protein-dependent transport system permease family. LivHM subfamily.</text>
</comment>
<keyword evidence="2" id="KW-0813">Transport</keyword>
<dbReference type="Pfam" id="PF02653">
    <property type="entry name" value="BPD_transp_2"/>
    <property type="match status" value="1"/>
</dbReference>
<feature type="transmembrane region" description="Helical" evidence="9">
    <location>
        <begin position="6"/>
        <end position="31"/>
    </location>
</feature>
<feature type="transmembrane region" description="Helical" evidence="9">
    <location>
        <begin position="257"/>
        <end position="278"/>
    </location>
</feature>
<dbReference type="CDD" id="cd06582">
    <property type="entry name" value="TM_PBP1_LivH_like"/>
    <property type="match status" value="1"/>
</dbReference>
<dbReference type="EMBL" id="JAPDNT010000024">
    <property type="protein sequence ID" value="MCW3476811.1"/>
    <property type="molecule type" value="Genomic_DNA"/>
</dbReference>
<reference evidence="10" key="1">
    <citation type="submission" date="2022-09" db="EMBL/GenBank/DDBJ databases">
        <title>Rhodovastum sp. nov. RN2-1 isolated from soil in Seongnam, South Korea.</title>
        <authorList>
            <person name="Le N.T."/>
        </authorList>
    </citation>
    <scope>NUCLEOTIDE SEQUENCE</scope>
    <source>
        <strain evidence="10">RN2-1</strain>
    </source>
</reference>
<feature type="transmembrane region" description="Helical" evidence="9">
    <location>
        <begin position="189"/>
        <end position="215"/>
    </location>
</feature>
<evidence type="ECO:0000256" key="1">
    <source>
        <dbReference type="ARBA" id="ARBA00004651"/>
    </source>
</evidence>
<sequence>MAEIIAAALVNGLLTGGVYALVALGLTLIYGVLHIVNFAHGSLLMVAMFAAWLLAAQGGIDPYLALPLVAAFMFGVGWALYRFVIGRVSHGEDRAILLATLGVAVVLDNLALVIFTGDTRQLETDLTFRVWEVGPLLVSVPKVISFVVSLLLAGALWAFMARTDTGRAIRAVAREPDGARLMGIRPDRIFALAYGIGIACLGAAACLLLPTFYVSPSVGNVFVLVAFTIVVLGGMGSFPGAVVGGLLIGVTESLGGLLLGESLGPIGISLVFIAVLLLKPTGLFGSVR</sequence>
<keyword evidence="7 9" id="KW-0472">Membrane</keyword>
<gene>
    <name evidence="10" type="ORF">OL599_19780</name>
</gene>
<dbReference type="RefSeq" id="WP_264715647.1">
    <property type="nucleotide sequence ID" value="NZ_JAPDNT010000024.1"/>
</dbReference>
<dbReference type="InterPro" id="IPR052157">
    <property type="entry name" value="BCAA_transport_permease"/>
</dbReference>
<dbReference type="Proteomes" id="UP001165679">
    <property type="component" value="Unassembled WGS sequence"/>
</dbReference>
<evidence type="ECO:0000313" key="11">
    <source>
        <dbReference type="Proteomes" id="UP001165679"/>
    </source>
</evidence>
<dbReference type="AlphaFoldDB" id="A0AA41YMV7"/>
<feature type="transmembrane region" description="Helical" evidence="9">
    <location>
        <begin position="136"/>
        <end position="160"/>
    </location>
</feature>
<accession>A0AA41YMV7</accession>
<reference evidence="10" key="2">
    <citation type="submission" date="2022-10" db="EMBL/GenBank/DDBJ databases">
        <authorList>
            <person name="Trinh H.N."/>
        </authorList>
    </citation>
    <scope>NUCLEOTIDE SEQUENCE</scope>
    <source>
        <strain evidence="10">RN2-1</strain>
    </source>
</reference>
<evidence type="ECO:0000256" key="9">
    <source>
        <dbReference type="SAM" id="Phobius"/>
    </source>
</evidence>
<dbReference type="PANTHER" id="PTHR11795">
    <property type="entry name" value="BRANCHED-CHAIN AMINO ACID TRANSPORT SYSTEM PERMEASE PROTEIN LIVH"/>
    <property type="match status" value="1"/>
</dbReference>
<evidence type="ECO:0000256" key="3">
    <source>
        <dbReference type="ARBA" id="ARBA00022475"/>
    </source>
</evidence>
<keyword evidence="4 9" id="KW-0812">Transmembrane</keyword>
<protein>
    <submittedName>
        <fullName evidence="10">Branched-chain amino acid ABC transporter permease</fullName>
    </submittedName>
</protein>
<name>A0AA41YMV7_9PROT</name>
<evidence type="ECO:0000256" key="5">
    <source>
        <dbReference type="ARBA" id="ARBA00022970"/>
    </source>
</evidence>
<feature type="transmembrane region" description="Helical" evidence="9">
    <location>
        <begin position="63"/>
        <end position="84"/>
    </location>
</feature>
<evidence type="ECO:0000313" key="10">
    <source>
        <dbReference type="EMBL" id="MCW3476811.1"/>
    </source>
</evidence>
<dbReference type="GO" id="GO:0022857">
    <property type="term" value="F:transmembrane transporter activity"/>
    <property type="evidence" value="ECO:0007669"/>
    <property type="project" value="InterPro"/>
</dbReference>
<comment type="caution">
    <text evidence="10">The sequence shown here is derived from an EMBL/GenBank/DDBJ whole genome shotgun (WGS) entry which is preliminary data.</text>
</comment>
<keyword evidence="5" id="KW-0029">Amino-acid transport</keyword>
<feature type="transmembrane region" description="Helical" evidence="9">
    <location>
        <begin position="221"/>
        <end position="250"/>
    </location>
</feature>
<keyword evidence="3" id="KW-1003">Cell membrane</keyword>
<feature type="transmembrane region" description="Helical" evidence="9">
    <location>
        <begin position="38"/>
        <end position="57"/>
    </location>
</feature>
<proteinExistence type="inferred from homology"/>
<dbReference type="PANTHER" id="PTHR11795:SF445">
    <property type="entry name" value="AMINO ACID ABC TRANSPORTER PERMEASE PROTEIN"/>
    <property type="match status" value="1"/>
</dbReference>
<evidence type="ECO:0000256" key="6">
    <source>
        <dbReference type="ARBA" id="ARBA00022989"/>
    </source>
</evidence>
<feature type="transmembrane region" description="Helical" evidence="9">
    <location>
        <begin position="96"/>
        <end position="116"/>
    </location>
</feature>
<dbReference type="InterPro" id="IPR001851">
    <property type="entry name" value="ABC_transp_permease"/>
</dbReference>
<evidence type="ECO:0000256" key="8">
    <source>
        <dbReference type="ARBA" id="ARBA00037998"/>
    </source>
</evidence>
<evidence type="ECO:0000256" key="2">
    <source>
        <dbReference type="ARBA" id="ARBA00022448"/>
    </source>
</evidence>
<dbReference type="GO" id="GO:0005886">
    <property type="term" value="C:plasma membrane"/>
    <property type="evidence" value="ECO:0007669"/>
    <property type="project" value="UniProtKB-SubCell"/>
</dbReference>
<organism evidence="10 11">
    <name type="scientific">Limobrevibacterium gyesilva</name>
    <dbReference type="NCBI Taxonomy" id="2991712"/>
    <lineage>
        <taxon>Bacteria</taxon>
        <taxon>Pseudomonadati</taxon>
        <taxon>Pseudomonadota</taxon>
        <taxon>Alphaproteobacteria</taxon>
        <taxon>Acetobacterales</taxon>
        <taxon>Acetobacteraceae</taxon>
        <taxon>Limobrevibacterium</taxon>
    </lineage>
</organism>
<keyword evidence="6 9" id="KW-1133">Transmembrane helix</keyword>
<dbReference type="GO" id="GO:0006865">
    <property type="term" value="P:amino acid transport"/>
    <property type="evidence" value="ECO:0007669"/>
    <property type="project" value="UniProtKB-KW"/>
</dbReference>
<evidence type="ECO:0000256" key="4">
    <source>
        <dbReference type="ARBA" id="ARBA00022692"/>
    </source>
</evidence>